<feature type="compositionally biased region" description="Basic and acidic residues" evidence="1">
    <location>
        <begin position="292"/>
        <end position="312"/>
    </location>
</feature>
<dbReference type="EMBL" id="ALBS01000144">
    <property type="protein sequence ID" value="EJT49895.1"/>
    <property type="molecule type" value="Genomic_DNA"/>
</dbReference>
<gene>
    <name evidence="4" type="ORF">A1Q1_00908</name>
</gene>
<dbReference type="AlphaFoldDB" id="J4UF01"/>
<feature type="transmembrane region" description="Helical" evidence="2">
    <location>
        <begin position="20"/>
        <end position="39"/>
    </location>
</feature>
<reference evidence="4 5" key="1">
    <citation type="journal article" date="2012" name="Eukaryot. Cell">
        <title>Draft genome sequence of CBS 2479, the standard type strain of Trichosporon asahii.</title>
        <authorList>
            <person name="Yang R.Y."/>
            <person name="Li H.T."/>
            <person name="Zhu H."/>
            <person name="Zhou G.P."/>
            <person name="Wang M."/>
            <person name="Wang L."/>
        </authorList>
    </citation>
    <scope>NUCLEOTIDE SEQUENCE [LARGE SCALE GENOMIC DNA]</scope>
    <source>
        <strain evidence="5">ATCC 90039 / CBS 2479 / JCM 2466 / KCTC 7840 / NCYC 2677 / UAMH 7654</strain>
    </source>
</reference>
<dbReference type="HOGENOM" id="CLU_891946_0_0_1"/>
<dbReference type="GeneID" id="25984422"/>
<dbReference type="VEuPathDB" id="FungiDB:A1Q1_00908"/>
<keyword evidence="2" id="KW-1133">Transmembrane helix</keyword>
<feature type="transmembrane region" description="Helical" evidence="2">
    <location>
        <begin position="51"/>
        <end position="70"/>
    </location>
</feature>
<dbReference type="RefSeq" id="XP_014181006.1">
    <property type="nucleotide sequence ID" value="XM_014325531.1"/>
</dbReference>
<feature type="region of interest" description="Disordered" evidence="1">
    <location>
        <begin position="289"/>
        <end position="312"/>
    </location>
</feature>
<feature type="region of interest" description="Disordered" evidence="1">
    <location>
        <begin position="246"/>
        <end position="265"/>
    </location>
</feature>
<dbReference type="OrthoDB" id="2562493at2759"/>
<feature type="transmembrane region" description="Helical" evidence="2">
    <location>
        <begin position="90"/>
        <end position="111"/>
    </location>
</feature>
<dbReference type="Pfam" id="PF20152">
    <property type="entry name" value="DUF6534"/>
    <property type="match status" value="1"/>
</dbReference>
<evidence type="ECO:0000259" key="3">
    <source>
        <dbReference type="Pfam" id="PF20152"/>
    </source>
</evidence>
<protein>
    <recommendedName>
        <fullName evidence="3">DUF6534 domain-containing protein</fullName>
    </recommendedName>
</protein>
<evidence type="ECO:0000313" key="5">
    <source>
        <dbReference type="Proteomes" id="UP000002748"/>
    </source>
</evidence>
<evidence type="ECO:0000256" key="2">
    <source>
        <dbReference type="SAM" id="Phobius"/>
    </source>
</evidence>
<dbReference type="KEGG" id="tasa:A1Q1_00908"/>
<dbReference type="InterPro" id="IPR045339">
    <property type="entry name" value="DUF6534"/>
</dbReference>
<keyword evidence="2" id="KW-0812">Transmembrane</keyword>
<keyword evidence="2" id="KW-0472">Membrane</keyword>
<feature type="transmembrane region" description="Helical" evidence="2">
    <location>
        <begin position="131"/>
        <end position="152"/>
    </location>
</feature>
<feature type="transmembrane region" description="Helical" evidence="2">
    <location>
        <begin position="158"/>
        <end position="178"/>
    </location>
</feature>
<dbReference type="Proteomes" id="UP000002748">
    <property type="component" value="Unassembled WGS sequence"/>
</dbReference>
<organism evidence="4 5">
    <name type="scientific">Trichosporon asahii var. asahii (strain ATCC 90039 / CBS 2479 / JCM 2466 / KCTC 7840 / NBRC 103889/ NCYC 2677 / UAMH 7654)</name>
    <name type="common">Yeast</name>
    <dbReference type="NCBI Taxonomy" id="1186058"/>
    <lineage>
        <taxon>Eukaryota</taxon>
        <taxon>Fungi</taxon>
        <taxon>Dikarya</taxon>
        <taxon>Basidiomycota</taxon>
        <taxon>Agaricomycotina</taxon>
        <taxon>Tremellomycetes</taxon>
        <taxon>Trichosporonales</taxon>
        <taxon>Trichosporonaceae</taxon>
        <taxon>Trichosporon</taxon>
    </lineage>
</organism>
<dbReference type="PANTHER" id="PTHR40465:SF1">
    <property type="entry name" value="DUF6534 DOMAIN-CONTAINING PROTEIN"/>
    <property type="match status" value="1"/>
</dbReference>
<dbReference type="PANTHER" id="PTHR40465">
    <property type="entry name" value="CHROMOSOME 1, WHOLE GENOME SHOTGUN SEQUENCE"/>
    <property type="match status" value="1"/>
</dbReference>
<proteinExistence type="predicted"/>
<feature type="domain" description="DUF6534" evidence="3">
    <location>
        <begin position="97"/>
        <end position="183"/>
    </location>
</feature>
<evidence type="ECO:0000256" key="1">
    <source>
        <dbReference type="SAM" id="MobiDB-lite"/>
    </source>
</evidence>
<sequence length="312" mass="35655">MYTFGFNYGKYTTLIDYRWVAWFPLLDFFMAAGVQLFYAERAWKVTGRSNIFIGLAIMPFLLSFVGSVGICVKGMASRTYLDDTYVLFGFLWVVGMFLTDIVITGTALWGLYQSRSEWEQTDYIVRRLIRVACESQLPPTILALALLIDIIIQRDTWYAVFFELIQGYVYIIGMVYVLNQRQSLNRTLEQATVQRSSQFRLGSRNRFPAGPATIHVQTETYVESHQINPEFAEHKIQPKLRQISETEFEGTSSSGHEGEYELAESSAGYGTINQSLSNLHMAVQENALRKQRTVDMDSLRGDSLRGGFEKQP</sequence>
<name>J4UF01_TRIAS</name>
<evidence type="ECO:0000313" key="4">
    <source>
        <dbReference type="EMBL" id="EJT49895.1"/>
    </source>
</evidence>
<accession>J4UF01</accession>
<comment type="caution">
    <text evidence="4">The sequence shown here is derived from an EMBL/GenBank/DDBJ whole genome shotgun (WGS) entry which is preliminary data.</text>
</comment>